<keyword evidence="1" id="KW-1133">Transmembrane helix</keyword>
<dbReference type="GeneID" id="127741288"/>
<gene>
    <name evidence="3" type="primary">LOC127741288</name>
</gene>
<dbReference type="Proteomes" id="UP000515211">
    <property type="component" value="Chromosome 8"/>
</dbReference>
<dbReference type="AlphaFoldDB" id="A0A9C6TII8"/>
<keyword evidence="1" id="KW-0472">Membrane</keyword>
<keyword evidence="2" id="KW-1185">Reference proteome</keyword>
<sequence>MHGDLFVEGTDYSTFSSLTVSLSLSLKPESSLTVAHCSRTKLAPSLGSSLSLSGVALKSSSLSWLRSLSRSLVSHSVALARLPYPRCRRRQKQQVLGLVIFVVPCLVTVSQSVPHLRCARRCRRQKQQVPGIPPCRQLPSHNQKLVPICYLTGMRSWMLLYSLLVQQSYI</sequence>
<proteinExistence type="predicted"/>
<evidence type="ECO:0000313" key="3">
    <source>
        <dbReference type="RefSeq" id="XP_052109408.1"/>
    </source>
</evidence>
<organism evidence="2 3">
    <name type="scientific">Arachis duranensis</name>
    <name type="common">Wild peanut</name>
    <dbReference type="NCBI Taxonomy" id="130453"/>
    <lineage>
        <taxon>Eukaryota</taxon>
        <taxon>Viridiplantae</taxon>
        <taxon>Streptophyta</taxon>
        <taxon>Embryophyta</taxon>
        <taxon>Tracheophyta</taxon>
        <taxon>Spermatophyta</taxon>
        <taxon>Magnoliopsida</taxon>
        <taxon>eudicotyledons</taxon>
        <taxon>Gunneridae</taxon>
        <taxon>Pentapetalae</taxon>
        <taxon>rosids</taxon>
        <taxon>fabids</taxon>
        <taxon>Fabales</taxon>
        <taxon>Fabaceae</taxon>
        <taxon>Papilionoideae</taxon>
        <taxon>50 kb inversion clade</taxon>
        <taxon>dalbergioids sensu lato</taxon>
        <taxon>Dalbergieae</taxon>
        <taxon>Pterocarpus clade</taxon>
        <taxon>Arachis</taxon>
    </lineage>
</organism>
<evidence type="ECO:0000313" key="2">
    <source>
        <dbReference type="Proteomes" id="UP000515211"/>
    </source>
</evidence>
<keyword evidence="1" id="KW-0812">Transmembrane</keyword>
<reference evidence="2" key="1">
    <citation type="journal article" date="2016" name="Nat. Genet.">
        <title>The genome sequences of Arachis duranensis and Arachis ipaensis, the diploid ancestors of cultivated peanut.</title>
        <authorList>
            <person name="Bertioli D.J."/>
            <person name="Cannon S.B."/>
            <person name="Froenicke L."/>
            <person name="Huang G."/>
            <person name="Farmer A.D."/>
            <person name="Cannon E.K."/>
            <person name="Liu X."/>
            <person name="Gao D."/>
            <person name="Clevenger J."/>
            <person name="Dash S."/>
            <person name="Ren L."/>
            <person name="Moretzsohn M.C."/>
            <person name="Shirasawa K."/>
            <person name="Huang W."/>
            <person name="Vidigal B."/>
            <person name="Abernathy B."/>
            <person name="Chu Y."/>
            <person name="Niederhuth C.E."/>
            <person name="Umale P."/>
            <person name="Araujo A.C."/>
            <person name="Kozik A."/>
            <person name="Kim K.D."/>
            <person name="Burow M.D."/>
            <person name="Varshney R.K."/>
            <person name="Wang X."/>
            <person name="Zhang X."/>
            <person name="Barkley N."/>
            <person name="Guimaraes P.M."/>
            <person name="Isobe S."/>
            <person name="Guo B."/>
            <person name="Liao B."/>
            <person name="Stalker H.T."/>
            <person name="Schmitz R.J."/>
            <person name="Scheffler B.E."/>
            <person name="Leal-Bertioli S.C."/>
            <person name="Xun X."/>
            <person name="Jackson S.A."/>
            <person name="Michelmore R."/>
            <person name="Ozias-Akins P."/>
        </authorList>
    </citation>
    <scope>NUCLEOTIDE SEQUENCE [LARGE SCALE GENOMIC DNA]</scope>
    <source>
        <strain evidence="2">cv. V14167</strain>
    </source>
</reference>
<evidence type="ECO:0000256" key="1">
    <source>
        <dbReference type="SAM" id="Phobius"/>
    </source>
</evidence>
<reference evidence="3" key="2">
    <citation type="submission" date="2025-08" db="UniProtKB">
        <authorList>
            <consortium name="RefSeq"/>
        </authorList>
    </citation>
    <scope>IDENTIFICATION</scope>
    <source>
        <tissue evidence="3">Whole plant</tissue>
    </source>
</reference>
<protein>
    <submittedName>
        <fullName evidence="3">Uncharacterized protein LOC127741288</fullName>
    </submittedName>
</protein>
<dbReference type="KEGG" id="adu:127741288"/>
<feature type="transmembrane region" description="Helical" evidence="1">
    <location>
        <begin position="95"/>
        <end position="113"/>
    </location>
</feature>
<dbReference type="RefSeq" id="XP_052109408.1">
    <property type="nucleotide sequence ID" value="XM_052253448.1"/>
</dbReference>
<accession>A0A9C6TII8</accession>
<name>A0A9C6TII8_ARADU</name>